<comment type="caution">
    <text evidence="1">The sequence shown here is derived from an EMBL/GenBank/DDBJ whole genome shotgun (WGS) entry which is preliminary data.</text>
</comment>
<evidence type="ECO:0000313" key="1">
    <source>
        <dbReference type="EMBL" id="MPM64834.1"/>
    </source>
</evidence>
<organism evidence="1">
    <name type="scientific">bioreactor metagenome</name>
    <dbReference type="NCBI Taxonomy" id="1076179"/>
    <lineage>
        <taxon>unclassified sequences</taxon>
        <taxon>metagenomes</taxon>
        <taxon>ecological metagenomes</taxon>
    </lineage>
</organism>
<reference evidence="1" key="1">
    <citation type="submission" date="2019-08" db="EMBL/GenBank/DDBJ databases">
        <authorList>
            <person name="Kucharzyk K."/>
            <person name="Murdoch R.W."/>
            <person name="Higgins S."/>
            <person name="Loffler F."/>
        </authorList>
    </citation>
    <scope>NUCLEOTIDE SEQUENCE</scope>
</reference>
<name>A0A645BSR5_9ZZZZ</name>
<accession>A0A645BSR5</accession>
<proteinExistence type="predicted"/>
<protein>
    <submittedName>
        <fullName evidence="1">Uncharacterized protein</fullName>
    </submittedName>
</protein>
<sequence>MTGYERIEAALDGKMPDKTPIMLHNFMMAAKEAGYTMA</sequence>
<dbReference type="AlphaFoldDB" id="A0A645BSR5"/>
<gene>
    <name evidence="1" type="ORF">SDC9_111725</name>
</gene>
<dbReference type="EMBL" id="VSSQ01020177">
    <property type="protein sequence ID" value="MPM64834.1"/>
    <property type="molecule type" value="Genomic_DNA"/>
</dbReference>